<dbReference type="InterPro" id="IPR005117">
    <property type="entry name" value="NiRdtase/SiRdtase_haem-b_fer"/>
</dbReference>
<protein>
    <submittedName>
        <fullName evidence="9">Dissimilatory sulfite reductase (Desulfoviridin) alpha/beta subunit</fullName>
    </submittedName>
</protein>
<dbReference type="Proteomes" id="UP000295325">
    <property type="component" value="Unassembled WGS sequence"/>
</dbReference>
<dbReference type="InterPro" id="IPR045854">
    <property type="entry name" value="NO2/SO3_Rdtase_4Fe4S_sf"/>
</dbReference>
<dbReference type="InterPro" id="IPR006067">
    <property type="entry name" value="NO2/SO3_Rdtase_4Fe4S_dom"/>
</dbReference>
<dbReference type="AlphaFoldDB" id="A0A4R7KCW2"/>
<dbReference type="PANTHER" id="PTHR32439">
    <property type="entry name" value="FERREDOXIN--NITRITE REDUCTASE, CHLOROPLASTIC"/>
    <property type="match status" value="1"/>
</dbReference>
<keyword evidence="10" id="KW-1185">Reference proteome</keyword>
<keyword evidence="5" id="KW-0560">Oxidoreductase</keyword>
<dbReference type="GO" id="GO:0051539">
    <property type="term" value="F:4 iron, 4 sulfur cluster binding"/>
    <property type="evidence" value="ECO:0007669"/>
    <property type="project" value="UniProtKB-KW"/>
</dbReference>
<evidence type="ECO:0000256" key="5">
    <source>
        <dbReference type="ARBA" id="ARBA00023002"/>
    </source>
</evidence>
<accession>A0A4R7KCW2</accession>
<evidence type="ECO:0000256" key="1">
    <source>
        <dbReference type="ARBA" id="ARBA00010429"/>
    </source>
</evidence>
<keyword evidence="4" id="KW-0479">Metal-binding</keyword>
<organism evidence="9 10">
    <name type="scientific">Fonticella tunisiensis</name>
    <dbReference type="NCBI Taxonomy" id="1096341"/>
    <lineage>
        <taxon>Bacteria</taxon>
        <taxon>Bacillati</taxon>
        <taxon>Bacillota</taxon>
        <taxon>Clostridia</taxon>
        <taxon>Eubacteriales</taxon>
        <taxon>Clostridiaceae</taxon>
        <taxon>Fonticella</taxon>
    </lineage>
</organism>
<comment type="caution">
    <text evidence="9">The sequence shown here is derived from an EMBL/GenBank/DDBJ whole genome shotgun (WGS) entry which is preliminary data.</text>
</comment>
<feature type="domain" description="4Fe-4S ferredoxin-type" evidence="8">
    <location>
        <begin position="185"/>
        <end position="214"/>
    </location>
</feature>
<keyword evidence="7" id="KW-0411">Iron-sulfur</keyword>
<gene>
    <name evidence="9" type="ORF">EDD71_11917</name>
</gene>
<dbReference type="Pfam" id="PF00037">
    <property type="entry name" value="Fer4"/>
    <property type="match status" value="1"/>
</dbReference>
<evidence type="ECO:0000256" key="6">
    <source>
        <dbReference type="ARBA" id="ARBA00023004"/>
    </source>
</evidence>
<dbReference type="SUPFAM" id="SSF56014">
    <property type="entry name" value="Nitrite and sulphite reductase 4Fe-4S domain-like"/>
    <property type="match status" value="1"/>
</dbReference>
<keyword evidence="2" id="KW-0004">4Fe-4S</keyword>
<sequence length="286" mass="31859">MNKQQIAVLHEEGYIKQKEDGYFSVRIVTKAGTLTAQQMICLSEIADKYGRGQIGFTTRQSVEIPWIKEEYISEVKEKIKSAGLITGGTGKKVEPIAACKGTVCSYGLIDTLDLSNRLHERFFARELPGKFKIGIAGCPNNCVTAPIHDLGFMAQKLPRVEEDLCKGCTMCKRNCKANAIEMVEKRAKIDYEKCVQCGQCIKVCPFKAMQTEKEGLAVFIGGKFGRRYRIGDRLETLISIDEAVEITERVIAFYDKNGLPGERLADVVDRLGIDRVKAAVTVKSYL</sequence>
<keyword evidence="6" id="KW-0408">Iron</keyword>
<dbReference type="PANTHER" id="PTHR32439:SF0">
    <property type="entry name" value="FERREDOXIN--NITRITE REDUCTASE, CHLOROPLASTIC"/>
    <property type="match status" value="1"/>
</dbReference>
<dbReference type="OrthoDB" id="9800558at2"/>
<dbReference type="RefSeq" id="WP_133628727.1">
    <property type="nucleotide sequence ID" value="NZ_SOAZ01000019.1"/>
</dbReference>
<dbReference type="EMBL" id="SOAZ01000019">
    <property type="protein sequence ID" value="TDT51287.1"/>
    <property type="molecule type" value="Genomic_DNA"/>
</dbReference>
<name>A0A4R7KCW2_9CLOT</name>
<dbReference type="GO" id="GO:0016491">
    <property type="term" value="F:oxidoreductase activity"/>
    <property type="evidence" value="ECO:0007669"/>
    <property type="project" value="UniProtKB-KW"/>
</dbReference>
<dbReference type="GO" id="GO:0020037">
    <property type="term" value="F:heme binding"/>
    <property type="evidence" value="ECO:0007669"/>
    <property type="project" value="InterPro"/>
</dbReference>
<feature type="domain" description="4Fe-4S ferredoxin-type" evidence="8">
    <location>
        <begin position="156"/>
        <end position="184"/>
    </location>
</feature>
<dbReference type="GO" id="GO:0046872">
    <property type="term" value="F:metal ion binding"/>
    <property type="evidence" value="ECO:0007669"/>
    <property type="project" value="UniProtKB-KW"/>
</dbReference>
<dbReference type="SUPFAM" id="SSF55124">
    <property type="entry name" value="Nitrite/Sulfite reductase N-terminal domain-like"/>
    <property type="match status" value="1"/>
</dbReference>
<dbReference type="Gene3D" id="3.30.70.20">
    <property type="match status" value="1"/>
</dbReference>
<keyword evidence="3" id="KW-0349">Heme</keyword>
<evidence type="ECO:0000256" key="4">
    <source>
        <dbReference type="ARBA" id="ARBA00022723"/>
    </source>
</evidence>
<evidence type="ECO:0000256" key="2">
    <source>
        <dbReference type="ARBA" id="ARBA00022485"/>
    </source>
</evidence>
<dbReference type="Gene3D" id="3.30.413.10">
    <property type="entry name" value="Sulfite Reductase Hemoprotein, domain 1"/>
    <property type="match status" value="1"/>
</dbReference>
<dbReference type="Pfam" id="PF03460">
    <property type="entry name" value="NIR_SIR_ferr"/>
    <property type="match status" value="1"/>
</dbReference>
<dbReference type="Gene3D" id="3.30.70.3340">
    <property type="match status" value="1"/>
</dbReference>
<dbReference type="InterPro" id="IPR051329">
    <property type="entry name" value="NIR_SIR_4Fe-4S"/>
</dbReference>
<dbReference type="InterPro" id="IPR017900">
    <property type="entry name" value="4Fe4S_Fe_S_CS"/>
</dbReference>
<proteinExistence type="inferred from homology"/>
<evidence type="ECO:0000313" key="9">
    <source>
        <dbReference type="EMBL" id="TDT51287.1"/>
    </source>
</evidence>
<dbReference type="InterPro" id="IPR017896">
    <property type="entry name" value="4Fe4S_Fe-S-bd"/>
</dbReference>
<evidence type="ECO:0000256" key="7">
    <source>
        <dbReference type="ARBA" id="ARBA00023014"/>
    </source>
</evidence>
<comment type="similarity">
    <text evidence="1">Belongs to the nitrite and sulfite reductase 4Fe-4S domain family.</text>
</comment>
<dbReference type="SUPFAM" id="SSF54862">
    <property type="entry name" value="4Fe-4S ferredoxins"/>
    <property type="match status" value="1"/>
</dbReference>
<dbReference type="Pfam" id="PF01077">
    <property type="entry name" value="NIR_SIR"/>
    <property type="match status" value="1"/>
</dbReference>
<evidence type="ECO:0000259" key="8">
    <source>
        <dbReference type="PROSITE" id="PS51379"/>
    </source>
</evidence>
<reference evidence="9 10" key="1">
    <citation type="submission" date="2019-03" db="EMBL/GenBank/DDBJ databases">
        <title>Genomic Encyclopedia of Type Strains, Phase IV (KMG-IV): sequencing the most valuable type-strain genomes for metagenomic binning, comparative biology and taxonomic classification.</title>
        <authorList>
            <person name="Goeker M."/>
        </authorList>
    </citation>
    <scope>NUCLEOTIDE SEQUENCE [LARGE SCALE GENOMIC DNA]</scope>
    <source>
        <strain evidence="9 10">DSM 24455</strain>
    </source>
</reference>
<dbReference type="PROSITE" id="PS51379">
    <property type="entry name" value="4FE4S_FER_2"/>
    <property type="match status" value="2"/>
</dbReference>
<dbReference type="PROSITE" id="PS00198">
    <property type="entry name" value="4FE4S_FER_1"/>
    <property type="match status" value="1"/>
</dbReference>
<evidence type="ECO:0000256" key="3">
    <source>
        <dbReference type="ARBA" id="ARBA00022617"/>
    </source>
</evidence>
<evidence type="ECO:0000313" key="10">
    <source>
        <dbReference type="Proteomes" id="UP000295325"/>
    </source>
</evidence>
<dbReference type="InterPro" id="IPR036136">
    <property type="entry name" value="Nit/Sulf_reduc_fer-like_dom_sf"/>
</dbReference>